<protein>
    <submittedName>
        <fullName evidence="1">Uncharacterized protein</fullName>
    </submittedName>
</protein>
<reference evidence="1" key="1">
    <citation type="submission" date="2025-08" db="UniProtKB">
        <authorList>
            <consortium name="Ensembl"/>
        </authorList>
    </citation>
    <scope>IDENTIFICATION</scope>
</reference>
<dbReference type="Ensembl" id="ENSCPGT00000001821.1">
    <property type="protein sequence ID" value="ENSCPGP00000001659.1"/>
    <property type="gene ID" value="ENSCPGG00000001258.1"/>
</dbReference>
<evidence type="ECO:0000313" key="2">
    <source>
        <dbReference type="Proteomes" id="UP000694419"/>
    </source>
</evidence>
<dbReference type="AlphaFoldDB" id="A0A8C3PHE0"/>
<reference evidence="1" key="2">
    <citation type="submission" date="2025-09" db="UniProtKB">
        <authorList>
            <consortium name="Ensembl"/>
        </authorList>
    </citation>
    <scope>IDENTIFICATION</scope>
</reference>
<proteinExistence type="predicted"/>
<name>A0A8C3PHE0_9CHAR</name>
<accession>A0A8C3PHE0</accession>
<evidence type="ECO:0000313" key="1">
    <source>
        <dbReference type="Ensembl" id="ENSCPGP00000001659.1"/>
    </source>
</evidence>
<sequence length="55" mass="6320">ILHDLSPSTLGRKRCLNPVLLRELSSPQQSPSHFAFVLKKPSHKDRYDMSDEETN</sequence>
<dbReference type="Proteomes" id="UP000694419">
    <property type="component" value="Unplaced"/>
</dbReference>
<keyword evidence="2" id="KW-1185">Reference proteome</keyword>
<organism evidence="1 2">
    <name type="scientific">Calidris pygmaea</name>
    <name type="common">Spoon-billed sandpiper</name>
    <dbReference type="NCBI Taxonomy" id="425635"/>
    <lineage>
        <taxon>Eukaryota</taxon>
        <taxon>Metazoa</taxon>
        <taxon>Chordata</taxon>
        <taxon>Craniata</taxon>
        <taxon>Vertebrata</taxon>
        <taxon>Euteleostomi</taxon>
        <taxon>Archelosauria</taxon>
        <taxon>Archosauria</taxon>
        <taxon>Dinosauria</taxon>
        <taxon>Saurischia</taxon>
        <taxon>Theropoda</taxon>
        <taxon>Coelurosauria</taxon>
        <taxon>Aves</taxon>
        <taxon>Neognathae</taxon>
        <taxon>Neoaves</taxon>
        <taxon>Charadriiformes</taxon>
        <taxon>Scolopacidae</taxon>
        <taxon>Calidris</taxon>
    </lineage>
</organism>